<evidence type="ECO:0000256" key="6">
    <source>
        <dbReference type="ARBA" id="ARBA00023049"/>
    </source>
</evidence>
<proteinExistence type="inferred from homology"/>
<sequence length="593" mass="66612">MGVKSRVKRSTIVTPKDIAGIGNDESLVSSDSAQTKEGTIITRYLETFKGIPIYGAFATIDTDKTTGQFTGQASGRLLEQINEDITSVEPVIERNEAFLLAVEYIDPKLEYVNVIRTKRISLVIIANQSSASLAYDVSFSLTMNESLMEPGFYIDANNGKILQFRDRLKSISSDSLYEYNSVGGNKKGKYIYDGKILPDLHVSKKGRRCRLKSENIRVYDLNTNTLPEAKPFSYKCNQTISDEVNGAYSQLSDAFFFSEKTFQMFQEWANVKIVPKPPIDVWVHFGKNKIQASYNGEEIVFGDGDKARFYPMVAVDTVAHELAHAFTDTHSFMEYEKQSGALTESFSDIVGESLEFFIFGRADFLAGANITMKSDRGVRDLCNQAVDRKSVIHVSDYSDDLNVHYTSGIFNKVACLMFKSPKFGVKTTFQIFVHANRFYWYETVDFKEGGCGLMKAAYDLGHDIEAIKTSLQTVGVEICDVSLTMRNIFGASEIANLSASKDEEIAFRIDFDFVQEQVSRIKIKDGSGDADLFYGNKFPLANKDIVKSSTLVGNKERIKLRTFKCKLSDCFVVIRPKSEFFEGVTLKIDLFNE</sequence>
<organism evidence="9 10">
    <name type="scientific">Pinctada imbricata</name>
    <name type="common">Atlantic pearl-oyster</name>
    <name type="synonym">Pinctada martensii</name>
    <dbReference type="NCBI Taxonomy" id="66713"/>
    <lineage>
        <taxon>Eukaryota</taxon>
        <taxon>Metazoa</taxon>
        <taxon>Spiralia</taxon>
        <taxon>Lophotrochozoa</taxon>
        <taxon>Mollusca</taxon>
        <taxon>Bivalvia</taxon>
        <taxon>Autobranchia</taxon>
        <taxon>Pteriomorphia</taxon>
        <taxon>Pterioida</taxon>
        <taxon>Pterioidea</taxon>
        <taxon>Pteriidae</taxon>
        <taxon>Pinctada</taxon>
    </lineage>
</organism>
<dbReference type="GO" id="GO:0004222">
    <property type="term" value="F:metalloendopeptidase activity"/>
    <property type="evidence" value="ECO:0007669"/>
    <property type="project" value="InterPro"/>
</dbReference>
<evidence type="ECO:0000256" key="4">
    <source>
        <dbReference type="ARBA" id="ARBA00022801"/>
    </source>
</evidence>
<keyword evidence="4" id="KW-0378">Hydrolase</keyword>
<dbReference type="InterPro" id="IPR023612">
    <property type="entry name" value="Peptidase_M4"/>
</dbReference>
<dbReference type="CDD" id="cd09597">
    <property type="entry name" value="M4_TLP"/>
    <property type="match status" value="1"/>
</dbReference>
<name>A0AA88XR27_PINIB</name>
<evidence type="ECO:0000313" key="9">
    <source>
        <dbReference type="EMBL" id="KAK3087092.1"/>
    </source>
</evidence>
<dbReference type="Gene3D" id="3.10.450.40">
    <property type="match status" value="1"/>
</dbReference>
<gene>
    <name evidence="9" type="ORF">FSP39_001556</name>
</gene>
<dbReference type="Gene3D" id="1.10.390.10">
    <property type="entry name" value="Neutral Protease Domain 2"/>
    <property type="match status" value="1"/>
</dbReference>
<comment type="similarity">
    <text evidence="1">Belongs to the peptidase M4 family.</text>
</comment>
<dbReference type="InterPro" id="IPR001570">
    <property type="entry name" value="Peptidase_M4_C_domain"/>
</dbReference>
<keyword evidence="5" id="KW-0862">Zinc</keyword>
<evidence type="ECO:0000313" key="10">
    <source>
        <dbReference type="Proteomes" id="UP001186944"/>
    </source>
</evidence>
<keyword evidence="3" id="KW-0479">Metal-binding</keyword>
<dbReference type="Gene3D" id="3.10.450.490">
    <property type="match status" value="1"/>
</dbReference>
<keyword evidence="2" id="KW-0645">Protease</keyword>
<dbReference type="PANTHER" id="PTHR33794:SF1">
    <property type="entry name" value="BACILLOLYSIN"/>
    <property type="match status" value="1"/>
</dbReference>
<dbReference type="Gene3D" id="3.10.170.10">
    <property type="match status" value="1"/>
</dbReference>
<feature type="domain" description="Peptidase M4" evidence="7">
    <location>
        <begin position="186"/>
        <end position="328"/>
    </location>
</feature>
<dbReference type="EMBL" id="VSWD01000011">
    <property type="protein sequence ID" value="KAK3087092.1"/>
    <property type="molecule type" value="Genomic_DNA"/>
</dbReference>
<protein>
    <submittedName>
        <fullName evidence="9">Uncharacterized protein</fullName>
    </submittedName>
</protein>
<evidence type="ECO:0000256" key="1">
    <source>
        <dbReference type="ARBA" id="ARBA00009388"/>
    </source>
</evidence>
<evidence type="ECO:0000256" key="5">
    <source>
        <dbReference type="ARBA" id="ARBA00022833"/>
    </source>
</evidence>
<evidence type="ECO:0000259" key="8">
    <source>
        <dbReference type="Pfam" id="PF02868"/>
    </source>
</evidence>
<keyword evidence="6" id="KW-0482">Metalloprotease</keyword>
<accession>A0AA88XR27</accession>
<dbReference type="Pfam" id="PF01447">
    <property type="entry name" value="Peptidase_M4"/>
    <property type="match status" value="1"/>
</dbReference>
<dbReference type="InterPro" id="IPR013856">
    <property type="entry name" value="Peptidase_M4_domain"/>
</dbReference>
<dbReference type="InterPro" id="IPR050728">
    <property type="entry name" value="Zinc_Metalloprotease_M4"/>
</dbReference>
<feature type="domain" description="Peptidase M4 C-terminal" evidence="8">
    <location>
        <begin position="333"/>
        <end position="476"/>
    </location>
</feature>
<dbReference type="AlphaFoldDB" id="A0AA88XR27"/>
<comment type="caution">
    <text evidence="9">The sequence shown here is derived from an EMBL/GenBank/DDBJ whole genome shotgun (WGS) entry which is preliminary data.</text>
</comment>
<evidence type="ECO:0000256" key="2">
    <source>
        <dbReference type="ARBA" id="ARBA00022670"/>
    </source>
</evidence>
<evidence type="ECO:0000259" key="7">
    <source>
        <dbReference type="Pfam" id="PF01447"/>
    </source>
</evidence>
<dbReference type="SUPFAM" id="SSF55486">
    <property type="entry name" value="Metalloproteases ('zincins'), catalytic domain"/>
    <property type="match status" value="1"/>
</dbReference>
<dbReference type="Proteomes" id="UP001186944">
    <property type="component" value="Unassembled WGS sequence"/>
</dbReference>
<dbReference type="Pfam" id="PF02868">
    <property type="entry name" value="Peptidase_M4_C"/>
    <property type="match status" value="1"/>
</dbReference>
<dbReference type="GO" id="GO:0006508">
    <property type="term" value="P:proteolysis"/>
    <property type="evidence" value="ECO:0007669"/>
    <property type="project" value="UniProtKB-KW"/>
</dbReference>
<dbReference type="InterPro" id="IPR027268">
    <property type="entry name" value="Peptidase_M4/M1_CTD_sf"/>
</dbReference>
<reference evidence="9" key="1">
    <citation type="submission" date="2019-08" db="EMBL/GenBank/DDBJ databases">
        <title>The improved chromosome-level genome for the pearl oyster Pinctada fucata martensii using PacBio sequencing and Hi-C.</title>
        <authorList>
            <person name="Zheng Z."/>
        </authorList>
    </citation>
    <scope>NUCLEOTIDE SEQUENCE</scope>
    <source>
        <strain evidence="9">ZZ-2019</strain>
        <tissue evidence="9">Adductor muscle</tissue>
    </source>
</reference>
<dbReference type="PRINTS" id="PR00730">
    <property type="entry name" value="THERMOLYSIN"/>
</dbReference>
<dbReference type="GO" id="GO:0046872">
    <property type="term" value="F:metal ion binding"/>
    <property type="evidence" value="ECO:0007669"/>
    <property type="project" value="UniProtKB-KW"/>
</dbReference>
<evidence type="ECO:0000256" key="3">
    <source>
        <dbReference type="ARBA" id="ARBA00022723"/>
    </source>
</evidence>
<dbReference type="PANTHER" id="PTHR33794">
    <property type="entry name" value="BACILLOLYSIN"/>
    <property type="match status" value="1"/>
</dbReference>
<keyword evidence="10" id="KW-1185">Reference proteome</keyword>